<dbReference type="InterPro" id="IPR046848">
    <property type="entry name" value="E_motif"/>
</dbReference>
<comment type="caution">
    <text evidence="3">The sequence shown here is derived from an EMBL/GenBank/DDBJ whole genome shotgun (WGS) entry which is preliminary data.</text>
</comment>
<dbReference type="Gene3D" id="1.25.40.10">
    <property type="entry name" value="Tetratricopeptide repeat domain"/>
    <property type="match status" value="5"/>
</dbReference>
<feature type="repeat" description="PPR" evidence="2">
    <location>
        <begin position="122"/>
        <end position="156"/>
    </location>
</feature>
<reference evidence="3 4" key="1">
    <citation type="journal article" date="2020" name="bioRxiv">
        <title>Sequence and annotation of 42 cannabis genomes reveals extensive copy number variation in cannabinoid synthesis and pathogen resistance genes.</title>
        <authorList>
            <person name="Mckernan K.J."/>
            <person name="Helbert Y."/>
            <person name="Kane L.T."/>
            <person name="Ebling H."/>
            <person name="Zhang L."/>
            <person name="Liu B."/>
            <person name="Eaton Z."/>
            <person name="Mclaughlin S."/>
            <person name="Kingan S."/>
            <person name="Baybayan P."/>
            <person name="Concepcion G."/>
            <person name="Jordan M."/>
            <person name="Riva A."/>
            <person name="Barbazuk W."/>
            <person name="Harkins T."/>
        </authorList>
    </citation>
    <scope>NUCLEOTIDE SEQUENCE [LARGE SCALE GENOMIC DNA]</scope>
    <source>
        <strain evidence="4">cv. Jamaican Lion 4</strain>
        <tissue evidence="3">Leaf</tissue>
    </source>
</reference>
<dbReference type="EMBL" id="JAATIQ010000210">
    <property type="protein sequence ID" value="KAF4369970.1"/>
    <property type="molecule type" value="Genomic_DNA"/>
</dbReference>
<organism evidence="3 4">
    <name type="scientific">Cannabis sativa</name>
    <name type="common">Hemp</name>
    <name type="synonym">Marijuana</name>
    <dbReference type="NCBI Taxonomy" id="3483"/>
    <lineage>
        <taxon>Eukaryota</taxon>
        <taxon>Viridiplantae</taxon>
        <taxon>Streptophyta</taxon>
        <taxon>Embryophyta</taxon>
        <taxon>Tracheophyta</taxon>
        <taxon>Spermatophyta</taxon>
        <taxon>Magnoliopsida</taxon>
        <taxon>eudicotyledons</taxon>
        <taxon>Gunneridae</taxon>
        <taxon>Pentapetalae</taxon>
        <taxon>rosids</taxon>
        <taxon>fabids</taxon>
        <taxon>Rosales</taxon>
        <taxon>Cannabaceae</taxon>
        <taxon>Cannabis</taxon>
    </lineage>
</organism>
<feature type="repeat" description="PPR" evidence="2">
    <location>
        <begin position="419"/>
        <end position="453"/>
    </location>
</feature>
<dbReference type="Pfam" id="PF01535">
    <property type="entry name" value="PPR"/>
    <property type="match status" value="3"/>
</dbReference>
<gene>
    <name evidence="3" type="ORF">G4B88_016131</name>
</gene>
<evidence type="ECO:0008006" key="5">
    <source>
        <dbReference type="Google" id="ProtNLM"/>
    </source>
</evidence>
<dbReference type="PROSITE" id="PS51375">
    <property type="entry name" value="PPR"/>
    <property type="match status" value="4"/>
</dbReference>
<sequence>MNLASSINLFTKSNLSSFHSLFKFCFDTKNPRQVLLTFRELLNYNEKPNDFTFALLIKACALSCSSSFGFKPTFEANQIHTHLIKSGADQFMHLSTALLDFYMKLGCLTFAQKVFDNMPQRDVVSWNALICGFSRNGYHFDAFDLFVQMCREGFSPCHTTLVSLVPSCARHELIFQGRTIHGFGIKSGLDSGSQVKNALTSMYARCADLEAAECLFEEIVEKSVVSWNTMIGAYGQNGFFNDAMLCFKRMREGNVEANEVTMVCLLSANANPEFTHCFVIKTGLINKCSVNTSLVCEYARRGDSKSAEELYKSFPQRNLVPLTAILSSHAENGNMSSVMECFAQIQQMDMKPDAVTMVSILHGITDPCHFGIGVAFHSYGIKSGLSIDNLVANGLISMYSKFDHIEAAFSLFFDMHEKPLISWNSLISGCVQSGKATDAFEVFCQMKMHGHGPDAITIATLLSGCGQLGHLQFGERLHNYVLRNNIEVESFVGTALIDMYTKCGRIERAENVFKSIKAPCLVTWNSMISGYSLYGFEHKALSCFSELQEQGLKPDHITFLGVLAACTHGGLVDEGRKYFEIMRKEFNVMPGLQHYACSVSLLGRAGLLDEALILIKDMKIKPDFAVWGALLNACCIHQELKIGEYLAKKLFLLDNSSGGFYVLMSNLYATKGKWDEVAKVRKMMRETGGDGCSGISVIEVNSLIQLSQTIPRRVILSLNIQLEKSCYCYKIVLKDIPLWIIAPCSENRQMLIHLMPHSCSACSETRKRNLNLPLWYKAGAIKYGFVHLILIGTPYNNGDAWLLFVQISVAHVGPVDNLLDHFYDL</sequence>
<keyword evidence="4" id="KW-1185">Reference proteome</keyword>
<proteinExistence type="predicted"/>
<dbReference type="FunFam" id="1.25.40.10:FF:001319">
    <property type="entry name" value="Pentatricopeptide repeat-containing protein"/>
    <property type="match status" value="1"/>
</dbReference>
<dbReference type="Proteomes" id="UP000583929">
    <property type="component" value="Unassembled WGS sequence"/>
</dbReference>
<feature type="repeat" description="PPR" evidence="2">
    <location>
        <begin position="223"/>
        <end position="257"/>
    </location>
</feature>
<dbReference type="NCBIfam" id="TIGR00756">
    <property type="entry name" value="PPR"/>
    <property type="match status" value="4"/>
</dbReference>
<dbReference type="FunFam" id="1.25.40.10:FF:000344">
    <property type="entry name" value="Pentatricopeptide repeat-containing protein"/>
    <property type="match status" value="1"/>
</dbReference>
<dbReference type="Pfam" id="PF20431">
    <property type="entry name" value="E_motif"/>
    <property type="match status" value="1"/>
</dbReference>
<evidence type="ECO:0000313" key="3">
    <source>
        <dbReference type="EMBL" id="KAF4369970.1"/>
    </source>
</evidence>
<accession>A0A7J6FJP0</accession>
<dbReference type="PANTHER" id="PTHR47926">
    <property type="entry name" value="PENTATRICOPEPTIDE REPEAT-CONTAINING PROTEIN"/>
    <property type="match status" value="1"/>
</dbReference>
<feature type="repeat" description="PPR" evidence="2">
    <location>
        <begin position="520"/>
        <end position="554"/>
    </location>
</feature>
<evidence type="ECO:0000313" key="4">
    <source>
        <dbReference type="Proteomes" id="UP000583929"/>
    </source>
</evidence>
<name>A0A7J6FJP0_CANSA</name>
<dbReference type="InterPro" id="IPR011990">
    <property type="entry name" value="TPR-like_helical_dom_sf"/>
</dbReference>
<evidence type="ECO:0000256" key="1">
    <source>
        <dbReference type="ARBA" id="ARBA00022737"/>
    </source>
</evidence>
<dbReference type="PANTHER" id="PTHR47926:SF347">
    <property type="entry name" value="PENTATRICOPEPTIDE REPEAT-CONTAINING PROTEIN"/>
    <property type="match status" value="1"/>
</dbReference>
<protein>
    <recommendedName>
        <fullName evidence="5">Pentatricopeptide repeat-containing protein</fullName>
    </recommendedName>
</protein>
<dbReference type="FunFam" id="1.25.40.10:FF:000288">
    <property type="entry name" value="Pentatricopeptide repeat-containing protein At4g02750"/>
    <property type="match status" value="1"/>
</dbReference>
<dbReference type="GO" id="GO:0003723">
    <property type="term" value="F:RNA binding"/>
    <property type="evidence" value="ECO:0007669"/>
    <property type="project" value="InterPro"/>
</dbReference>
<evidence type="ECO:0000256" key="2">
    <source>
        <dbReference type="PROSITE-ProRule" id="PRU00708"/>
    </source>
</evidence>
<dbReference type="AlphaFoldDB" id="A0A7J6FJP0"/>
<dbReference type="Pfam" id="PF13041">
    <property type="entry name" value="PPR_2"/>
    <property type="match status" value="4"/>
</dbReference>
<dbReference type="GO" id="GO:0009451">
    <property type="term" value="P:RNA modification"/>
    <property type="evidence" value="ECO:0007669"/>
    <property type="project" value="InterPro"/>
</dbReference>
<dbReference type="InterPro" id="IPR046960">
    <property type="entry name" value="PPR_At4g14850-like_plant"/>
</dbReference>
<keyword evidence="1" id="KW-0677">Repeat</keyword>
<dbReference type="FunFam" id="1.25.40.10:FF:000073">
    <property type="entry name" value="Pentatricopeptide repeat-containing protein chloroplastic"/>
    <property type="match status" value="1"/>
</dbReference>
<dbReference type="InterPro" id="IPR002885">
    <property type="entry name" value="PPR_rpt"/>
</dbReference>